<keyword evidence="7 14" id="KW-0378">Hydrolase</keyword>
<evidence type="ECO:0000256" key="7">
    <source>
        <dbReference type="ARBA" id="ARBA00022801"/>
    </source>
</evidence>
<dbReference type="RefSeq" id="WP_121030649.1">
    <property type="nucleotide sequence ID" value="NZ_RBXT01000001.1"/>
</dbReference>
<dbReference type="Gene3D" id="1.10.10.760">
    <property type="entry name" value="E-set domains of sugar-utilizing enzymes"/>
    <property type="match status" value="1"/>
</dbReference>
<dbReference type="AlphaFoldDB" id="A0A495XZ64"/>
<dbReference type="CDD" id="cd11325">
    <property type="entry name" value="AmyAc_GTHase"/>
    <property type="match status" value="1"/>
</dbReference>
<comment type="subcellular location">
    <subcellularLocation>
        <location evidence="1 15">Cytoplasm</location>
    </subcellularLocation>
</comment>
<feature type="binding site" evidence="16">
    <location>
        <begin position="399"/>
        <end position="404"/>
    </location>
    <ligand>
        <name>substrate</name>
    </ligand>
</feature>
<dbReference type="Proteomes" id="UP000278440">
    <property type="component" value="Unassembled WGS sequence"/>
</dbReference>
<dbReference type="GO" id="GO:0005992">
    <property type="term" value="P:trehalose biosynthetic process"/>
    <property type="evidence" value="ECO:0007669"/>
    <property type="project" value="UniProtKB-UniRule"/>
</dbReference>
<dbReference type="InterPro" id="IPR006047">
    <property type="entry name" value="GH13_cat_dom"/>
</dbReference>
<dbReference type="InterPro" id="IPR017853">
    <property type="entry name" value="GH"/>
</dbReference>
<feature type="domain" description="Glycosyl hydrolase family 13 catalytic" evidence="19">
    <location>
        <begin position="111"/>
        <end position="467"/>
    </location>
</feature>
<evidence type="ECO:0000259" key="19">
    <source>
        <dbReference type="SMART" id="SM00642"/>
    </source>
</evidence>
<evidence type="ECO:0000256" key="12">
    <source>
        <dbReference type="ARBA" id="ARBA00034013"/>
    </source>
</evidence>
<evidence type="ECO:0000256" key="3">
    <source>
        <dbReference type="ARBA" id="ARBA00008061"/>
    </source>
</evidence>
<dbReference type="InterPro" id="IPR012768">
    <property type="entry name" value="Trehalose_TreZ"/>
</dbReference>
<comment type="caution">
    <text evidence="20">The sequence shown here is derived from an EMBL/GenBank/DDBJ whole genome shotgun (WGS) entry which is preliminary data.</text>
</comment>
<dbReference type="OrthoDB" id="9800174at2"/>
<dbReference type="InterPro" id="IPR044901">
    <property type="entry name" value="Trehalose_TreZ_E-set_sf"/>
</dbReference>
<evidence type="ECO:0000256" key="9">
    <source>
        <dbReference type="ARBA" id="ARBA00023295"/>
    </source>
</evidence>
<gene>
    <name evidence="20" type="ORF">DFJ68_0439</name>
</gene>
<dbReference type="PIRSF" id="PIRSF006337">
    <property type="entry name" value="Trehalose_TreZ"/>
    <property type="match status" value="1"/>
</dbReference>
<keyword evidence="21" id="KW-1185">Reference proteome</keyword>
<dbReference type="PANTHER" id="PTHR43651">
    <property type="entry name" value="1,4-ALPHA-GLUCAN-BRANCHING ENZYME"/>
    <property type="match status" value="1"/>
</dbReference>
<feature type="binding site" evidence="16">
    <location>
        <begin position="319"/>
        <end position="323"/>
    </location>
    <ligand>
        <name>substrate</name>
    </ligand>
</feature>
<dbReference type="PANTHER" id="PTHR43651:SF11">
    <property type="entry name" value="MALTO-OLIGOSYLTREHALOSE TREHALOHYDROLASE"/>
    <property type="match status" value="1"/>
</dbReference>
<accession>A0A495XZ64</accession>
<evidence type="ECO:0000313" key="21">
    <source>
        <dbReference type="Proteomes" id="UP000278440"/>
    </source>
</evidence>
<dbReference type="Gene3D" id="3.20.20.80">
    <property type="entry name" value="Glycosidases"/>
    <property type="match status" value="1"/>
</dbReference>
<evidence type="ECO:0000256" key="11">
    <source>
        <dbReference type="ARBA" id="ARBA00033284"/>
    </source>
</evidence>
<feature type="site" description="Transition state stabilizer" evidence="17">
    <location>
        <position position="400"/>
    </location>
</feature>
<sequence>MSAAPIRVWAPSARAVEVVVSEVGRDGDGATRHPMVSESGGWWSWTPSESPVDYLFSLDGGDPRPDPRSAWQPQGVHGVSRTFEATAFEWSDAGWRGPRSGAGVLGGVVYELHIGTFTSEGTFDAAALHLDHLVSLGVDVVEVMPVSAFGGTHGWGYDGVAPYAVQDVYGGPAAFQRFVDACHVRGLGVCLDAVYNHLGPTGNYLGEFGPYFTERHSTPWGAAVNLDADGSAEVRRWIVDNALRWFADFHVDALRLDAVHELRDDSERHVLAQLSDEVNELGARLRRPLDLIAESDLNDPVMVTPTAQGGRGMDAQWDDDLHHALHVVLTGETQGYYSDFAGDNDSWPTGGPLSVLAKAMSDGFLHDGRWSSFREKEWGAPVDKSMTSGHRFLAYLQTHDQVGNRATGDRIGDSITPGQQAVGAALYLLSPYTAMVFMGEEWRASTPFQFFTSFEEEELAEAVRSGRRGEFASHGWDESQVPDPQSPSTREASVLRWDEVSGEGHRQMLEFYRTLIGLRRTEPDIASGDLTAVDVRADDDARWFVLRRGSIVVVANLAEQAQVVPFDGAGAEVVASWGDDPGVEPEGLRLDGHDVAVLRVLRS</sequence>
<evidence type="ECO:0000256" key="1">
    <source>
        <dbReference type="ARBA" id="ARBA00004496"/>
    </source>
</evidence>
<comment type="pathway">
    <text evidence="2 14">Glycan biosynthesis; trehalose biosynthesis.</text>
</comment>
<feature type="region of interest" description="Disordered" evidence="18">
    <location>
        <begin position="471"/>
        <end position="492"/>
    </location>
</feature>
<evidence type="ECO:0000256" key="13">
    <source>
        <dbReference type="NCBIfam" id="TIGR02402"/>
    </source>
</evidence>
<dbReference type="NCBIfam" id="TIGR02402">
    <property type="entry name" value="trehalose_TreZ"/>
    <property type="match status" value="1"/>
</dbReference>
<dbReference type="SMART" id="SM00642">
    <property type="entry name" value="Aamy"/>
    <property type="match status" value="1"/>
</dbReference>
<comment type="similarity">
    <text evidence="3 14">Belongs to the glycosyl hydrolase 13 family.</text>
</comment>
<dbReference type="CDD" id="cd02853">
    <property type="entry name" value="E_set_MTHase_like_N"/>
    <property type="match status" value="1"/>
</dbReference>
<dbReference type="SUPFAM" id="SSF51445">
    <property type="entry name" value="(Trans)glycosidases"/>
    <property type="match status" value="1"/>
</dbReference>
<evidence type="ECO:0000256" key="2">
    <source>
        <dbReference type="ARBA" id="ARBA00005199"/>
    </source>
</evidence>
<proteinExistence type="inferred from homology"/>
<dbReference type="EC" id="3.2.1.141" evidence="4 13"/>
<dbReference type="InterPro" id="IPR013783">
    <property type="entry name" value="Ig-like_fold"/>
</dbReference>
<dbReference type="EMBL" id="RBXT01000001">
    <property type="protein sequence ID" value="RKT77028.1"/>
    <property type="molecule type" value="Genomic_DNA"/>
</dbReference>
<dbReference type="InterPro" id="IPR022567">
    <property type="entry name" value="DUF3459"/>
</dbReference>
<evidence type="ECO:0000256" key="16">
    <source>
        <dbReference type="PIRSR" id="PIRSR006337-2"/>
    </source>
</evidence>
<dbReference type="UniPathway" id="UPA00299"/>
<evidence type="ECO:0000256" key="6">
    <source>
        <dbReference type="ARBA" id="ARBA00022490"/>
    </source>
</evidence>
<dbReference type="Pfam" id="PF11941">
    <property type="entry name" value="DUF3459"/>
    <property type="match status" value="1"/>
</dbReference>
<evidence type="ECO:0000256" key="8">
    <source>
        <dbReference type="ARBA" id="ARBA00023277"/>
    </source>
</evidence>
<evidence type="ECO:0000256" key="17">
    <source>
        <dbReference type="PIRSR" id="PIRSR006337-3"/>
    </source>
</evidence>
<dbReference type="GO" id="GO:0005737">
    <property type="term" value="C:cytoplasm"/>
    <property type="evidence" value="ECO:0007669"/>
    <property type="project" value="UniProtKB-SubCell"/>
</dbReference>
<feature type="active site" description="Proton donor" evidence="15">
    <location>
        <position position="294"/>
    </location>
</feature>
<evidence type="ECO:0000256" key="14">
    <source>
        <dbReference type="PIRNR" id="PIRNR006337"/>
    </source>
</evidence>
<dbReference type="GO" id="GO:0033942">
    <property type="term" value="F:4-alpha-D-(1-&gt;4)-alpha-D-glucanotrehalose trehalohydrolase activity"/>
    <property type="evidence" value="ECO:0007669"/>
    <property type="project" value="UniProtKB-EC"/>
</dbReference>
<keyword evidence="9 14" id="KW-0326">Glycosidase</keyword>
<name>A0A495XZ64_9MICO</name>
<evidence type="ECO:0000256" key="4">
    <source>
        <dbReference type="ARBA" id="ARBA00012268"/>
    </source>
</evidence>
<dbReference type="InterPro" id="IPR014756">
    <property type="entry name" value="Ig_E-set"/>
</dbReference>
<evidence type="ECO:0000256" key="10">
    <source>
        <dbReference type="ARBA" id="ARBA00032057"/>
    </source>
</evidence>
<evidence type="ECO:0000256" key="18">
    <source>
        <dbReference type="SAM" id="MobiDB-lite"/>
    </source>
</evidence>
<feature type="compositionally biased region" description="Polar residues" evidence="18">
    <location>
        <begin position="482"/>
        <end position="491"/>
    </location>
</feature>
<feature type="binding site" evidence="16">
    <location>
        <begin position="255"/>
        <end position="260"/>
    </location>
    <ligand>
        <name>substrate</name>
    </ligand>
</feature>
<dbReference type="SUPFAM" id="SSF81296">
    <property type="entry name" value="E set domains"/>
    <property type="match status" value="1"/>
</dbReference>
<dbReference type="Pfam" id="PF00128">
    <property type="entry name" value="Alpha-amylase"/>
    <property type="match status" value="1"/>
</dbReference>
<organism evidence="20 21">
    <name type="scientific">Terracoccus luteus</name>
    <dbReference type="NCBI Taxonomy" id="53356"/>
    <lineage>
        <taxon>Bacteria</taxon>
        <taxon>Bacillati</taxon>
        <taxon>Actinomycetota</taxon>
        <taxon>Actinomycetes</taxon>
        <taxon>Micrococcales</taxon>
        <taxon>Intrasporangiaceae</taxon>
        <taxon>Terracoccus</taxon>
    </lineage>
</organism>
<dbReference type="Gene3D" id="2.60.40.10">
    <property type="entry name" value="Immunoglobulins"/>
    <property type="match status" value="1"/>
</dbReference>
<evidence type="ECO:0000313" key="20">
    <source>
        <dbReference type="EMBL" id="RKT77028.1"/>
    </source>
</evidence>
<keyword evidence="6" id="KW-0963">Cytoplasm</keyword>
<comment type="catalytic activity">
    <reaction evidence="12 14">
        <text>hydrolysis of (1-&gt;4)-alpha-D-glucosidic linkage in 4-alpha-D-[(1-&gt;4)-alpha-D-glucanosyl]n trehalose to yield trehalose and (1-&gt;4)-alpha-D-glucan.</text>
        <dbReference type="EC" id="3.2.1.141"/>
    </reaction>
</comment>
<feature type="active site" description="Nucleophile" evidence="15">
    <location>
        <position position="257"/>
    </location>
</feature>
<keyword evidence="8" id="KW-0119">Carbohydrate metabolism</keyword>
<reference evidence="20 21" key="1">
    <citation type="submission" date="2018-10" db="EMBL/GenBank/DDBJ databases">
        <title>Sequencing the genomes of 1000 actinobacteria strains.</title>
        <authorList>
            <person name="Klenk H.-P."/>
        </authorList>
    </citation>
    <scope>NUCLEOTIDE SEQUENCE [LARGE SCALE GENOMIC DNA]</scope>
    <source>
        <strain evidence="20 21">DSM 44267</strain>
    </source>
</reference>
<evidence type="ECO:0000256" key="15">
    <source>
        <dbReference type="PIRSR" id="PIRSR006337-1"/>
    </source>
</evidence>
<protein>
    <recommendedName>
        <fullName evidence="5 13">Malto-oligosyltrehalose trehalohydrolase</fullName>
        <shortName evidence="14">MTHase</shortName>
        <ecNumber evidence="4 13">3.2.1.141</ecNumber>
    </recommendedName>
    <alternativeName>
        <fullName evidence="11 14">4-alpha-D-((1-&gt;4)-alpha-D-glucano)trehalose trehalohydrolase</fullName>
    </alternativeName>
    <alternativeName>
        <fullName evidence="10 14">Maltooligosyl trehalose trehalohydrolase</fullName>
    </alternativeName>
</protein>
<evidence type="ECO:0000256" key="5">
    <source>
        <dbReference type="ARBA" id="ARBA00015938"/>
    </source>
</evidence>